<protein>
    <submittedName>
        <fullName evidence="3">PKD domain protein</fullName>
    </submittedName>
</protein>
<accession>H6L7E1</accession>
<dbReference type="EMBL" id="CP002831">
    <property type="protein sequence ID" value="AFC26813.1"/>
    <property type="molecule type" value="Genomic_DNA"/>
</dbReference>
<feature type="signal peptide" evidence="1">
    <location>
        <begin position="1"/>
        <end position="20"/>
    </location>
</feature>
<dbReference type="Pfam" id="PF18962">
    <property type="entry name" value="Por_Secre_tail"/>
    <property type="match status" value="1"/>
</dbReference>
<dbReference type="HOGENOM" id="CLU_747802_0_0_10"/>
<dbReference type="RefSeq" id="WP_015694395.1">
    <property type="nucleotide sequence ID" value="NC_016940.1"/>
</dbReference>
<proteinExistence type="predicted"/>
<dbReference type="Proteomes" id="UP000007519">
    <property type="component" value="Chromosome"/>
</dbReference>
<dbReference type="AlphaFoldDB" id="H6L7E1"/>
<name>H6L7E1_SAPGL</name>
<feature type="domain" description="Secretion system C-terminal sorting" evidence="2">
    <location>
        <begin position="300"/>
        <end position="368"/>
    </location>
</feature>
<keyword evidence="4" id="KW-1185">Reference proteome</keyword>
<dbReference type="KEGG" id="sgn:SGRA_4098"/>
<dbReference type="InterPro" id="IPR026444">
    <property type="entry name" value="Secre_tail"/>
</dbReference>
<dbReference type="OrthoDB" id="1489814at2"/>
<feature type="chain" id="PRO_5003604037" evidence="1">
    <location>
        <begin position="21"/>
        <end position="370"/>
    </location>
</feature>
<evidence type="ECO:0000259" key="2">
    <source>
        <dbReference type="Pfam" id="PF18962"/>
    </source>
</evidence>
<sequence length="370" mass="40956">MRKSLLLWAFLALPSLALFAQPTLSNSIFPAAGDVFERSTSLSSFDSLALAITPASNQAQTWNFTSLRTETFSRDSVEAANRPDFPTADIQQPFFGQAQVFIDISSTKMEYVAGALGFGTIAFSGLFNDPLEIQRAPLNYGDSYTDSYQMLISEHIDSVPGLRPFIDSMNLPIDPDSIRINLEGDYESEVDAFGTCQLPDSSYTVLRQHTVNYSDVQIEAYFVTPFGAGWQDISSTIAGQLPFPLTDTTEQFSFIAENEGMPLARLTTNKDNQAVEAAEFKGQRQIGTAVQSLSVQEFRLYPQPAQNAVYLELELLQAPYQLYNLQGQLLQTGQWQNGTAISLANLPAGPYLLRLQDEKGQLYQQMLIKG</sequence>
<reference evidence="3 4" key="1">
    <citation type="journal article" date="2012" name="Stand. Genomic Sci.">
        <title>Complete genome sequencing and analysis of Saprospira grandis str. Lewin, a predatory marine bacterium.</title>
        <authorList>
            <person name="Saw J.H."/>
            <person name="Yuryev A."/>
            <person name="Kanbe M."/>
            <person name="Hou S."/>
            <person name="Young A.G."/>
            <person name="Aizawa S."/>
            <person name="Alam M."/>
        </authorList>
    </citation>
    <scope>NUCLEOTIDE SEQUENCE [LARGE SCALE GENOMIC DNA]</scope>
    <source>
        <strain evidence="3 4">Lewin</strain>
    </source>
</reference>
<gene>
    <name evidence="3" type="ordered locus">SGRA_4098</name>
</gene>
<evidence type="ECO:0000313" key="4">
    <source>
        <dbReference type="Proteomes" id="UP000007519"/>
    </source>
</evidence>
<evidence type="ECO:0000256" key="1">
    <source>
        <dbReference type="SAM" id="SignalP"/>
    </source>
</evidence>
<dbReference type="NCBIfam" id="TIGR04183">
    <property type="entry name" value="Por_Secre_tail"/>
    <property type="match status" value="1"/>
</dbReference>
<keyword evidence="1" id="KW-0732">Signal</keyword>
<organism evidence="3 4">
    <name type="scientific">Saprospira grandis (strain Lewin)</name>
    <dbReference type="NCBI Taxonomy" id="984262"/>
    <lineage>
        <taxon>Bacteria</taxon>
        <taxon>Pseudomonadati</taxon>
        <taxon>Bacteroidota</taxon>
        <taxon>Saprospiria</taxon>
        <taxon>Saprospirales</taxon>
        <taxon>Saprospiraceae</taxon>
        <taxon>Saprospira</taxon>
    </lineage>
</organism>
<evidence type="ECO:0000313" key="3">
    <source>
        <dbReference type="EMBL" id="AFC26813.1"/>
    </source>
</evidence>